<dbReference type="EMBL" id="KN833008">
    <property type="protein sequence ID" value="KIM79762.1"/>
    <property type="molecule type" value="Genomic_DNA"/>
</dbReference>
<gene>
    <name evidence="1" type="ORF">PILCRDRAFT_10245</name>
</gene>
<organism evidence="1 2">
    <name type="scientific">Piloderma croceum (strain F 1598)</name>
    <dbReference type="NCBI Taxonomy" id="765440"/>
    <lineage>
        <taxon>Eukaryota</taxon>
        <taxon>Fungi</taxon>
        <taxon>Dikarya</taxon>
        <taxon>Basidiomycota</taxon>
        <taxon>Agaricomycotina</taxon>
        <taxon>Agaricomycetes</taxon>
        <taxon>Agaricomycetidae</taxon>
        <taxon>Atheliales</taxon>
        <taxon>Atheliaceae</taxon>
        <taxon>Piloderma</taxon>
    </lineage>
</organism>
<dbReference type="Proteomes" id="UP000054166">
    <property type="component" value="Unassembled WGS sequence"/>
</dbReference>
<protein>
    <submittedName>
        <fullName evidence="1">Uncharacterized protein</fullName>
    </submittedName>
</protein>
<evidence type="ECO:0000313" key="1">
    <source>
        <dbReference type="EMBL" id="KIM79762.1"/>
    </source>
</evidence>
<reference evidence="1 2" key="1">
    <citation type="submission" date="2014-04" db="EMBL/GenBank/DDBJ databases">
        <authorList>
            <consortium name="DOE Joint Genome Institute"/>
            <person name="Kuo A."/>
            <person name="Tarkka M."/>
            <person name="Buscot F."/>
            <person name="Kohler A."/>
            <person name="Nagy L.G."/>
            <person name="Floudas D."/>
            <person name="Copeland A."/>
            <person name="Barry K.W."/>
            <person name="Cichocki N."/>
            <person name="Veneault-Fourrey C."/>
            <person name="LaButti K."/>
            <person name="Lindquist E.A."/>
            <person name="Lipzen A."/>
            <person name="Lundell T."/>
            <person name="Morin E."/>
            <person name="Murat C."/>
            <person name="Sun H."/>
            <person name="Tunlid A."/>
            <person name="Henrissat B."/>
            <person name="Grigoriev I.V."/>
            <person name="Hibbett D.S."/>
            <person name="Martin F."/>
            <person name="Nordberg H.P."/>
            <person name="Cantor M.N."/>
            <person name="Hua S.X."/>
        </authorList>
    </citation>
    <scope>NUCLEOTIDE SEQUENCE [LARGE SCALE GENOMIC DNA]</scope>
    <source>
        <strain evidence="1 2">F 1598</strain>
    </source>
</reference>
<sequence>MAHHVKTLHVTDVTEPFPTHFEVIRTFPVKITPGPTFSRFYRTLSRRRHLVVAKSQVREAPYETLSIESFIPKLAGSPALHNSGDASTKPLRHLVGTGALEIP</sequence>
<dbReference type="InParanoid" id="A0A0C3BR26"/>
<evidence type="ECO:0000313" key="2">
    <source>
        <dbReference type="Proteomes" id="UP000054166"/>
    </source>
</evidence>
<keyword evidence="2" id="KW-1185">Reference proteome</keyword>
<dbReference type="AlphaFoldDB" id="A0A0C3BR26"/>
<proteinExistence type="predicted"/>
<accession>A0A0C3BR26</accession>
<name>A0A0C3BR26_PILCF</name>
<dbReference type="HOGENOM" id="CLU_2264722_0_0_1"/>
<reference evidence="2" key="2">
    <citation type="submission" date="2015-01" db="EMBL/GenBank/DDBJ databases">
        <title>Evolutionary Origins and Diversification of the Mycorrhizal Mutualists.</title>
        <authorList>
            <consortium name="DOE Joint Genome Institute"/>
            <consortium name="Mycorrhizal Genomics Consortium"/>
            <person name="Kohler A."/>
            <person name="Kuo A."/>
            <person name="Nagy L.G."/>
            <person name="Floudas D."/>
            <person name="Copeland A."/>
            <person name="Barry K.W."/>
            <person name="Cichocki N."/>
            <person name="Veneault-Fourrey C."/>
            <person name="LaButti K."/>
            <person name="Lindquist E.A."/>
            <person name="Lipzen A."/>
            <person name="Lundell T."/>
            <person name="Morin E."/>
            <person name="Murat C."/>
            <person name="Riley R."/>
            <person name="Ohm R."/>
            <person name="Sun H."/>
            <person name="Tunlid A."/>
            <person name="Henrissat B."/>
            <person name="Grigoriev I.V."/>
            <person name="Hibbett D.S."/>
            <person name="Martin F."/>
        </authorList>
    </citation>
    <scope>NUCLEOTIDE SEQUENCE [LARGE SCALE GENOMIC DNA]</scope>
    <source>
        <strain evidence="2">F 1598</strain>
    </source>
</reference>